<keyword evidence="1" id="KW-0812">Transmembrane</keyword>
<comment type="caution">
    <text evidence="2">The sequence shown here is derived from an EMBL/GenBank/DDBJ whole genome shotgun (WGS) entry which is preliminary data.</text>
</comment>
<accession>A0ABU0AFE8</accession>
<feature type="transmembrane region" description="Helical" evidence="1">
    <location>
        <begin position="30"/>
        <end position="47"/>
    </location>
</feature>
<sequence>MRWFFAILLILFGAFLLALNIDQIGNIGNVILKIIGIGIIFVAGLFVRTKKD</sequence>
<evidence type="ECO:0000313" key="2">
    <source>
        <dbReference type="EMBL" id="MDQ0269584.1"/>
    </source>
</evidence>
<organism evidence="2 3">
    <name type="scientific">Cytobacillus purgationiresistens</name>
    <dbReference type="NCBI Taxonomy" id="863449"/>
    <lineage>
        <taxon>Bacteria</taxon>
        <taxon>Bacillati</taxon>
        <taxon>Bacillota</taxon>
        <taxon>Bacilli</taxon>
        <taxon>Bacillales</taxon>
        <taxon>Bacillaceae</taxon>
        <taxon>Cytobacillus</taxon>
    </lineage>
</organism>
<protein>
    <recommendedName>
        <fullName evidence="4">DUF1328 domain-containing protein</fullName>
    </recommendedName>
</protein>
<evidence type="ECO:0008006" key="4">
    <source>
        <dbReference type="Google" id="ProtNLM"/>
    </source>
</evidence>
<keyword evidence="1" id="KW-1133">Transmembrane helix</keyword>
<name>A0ABU0AFE8_9BACI</name>
<reference evidence="2 3" key="1">
    <citation type="submission" date="2023-07" db="EMBL/GenBank/DDBJ databases">
        <title>Genomic Encyclopedia of Type Strains, Phase IV (KMG-IV): sequencing the most valuable type-strain genomes for metagenomic binning, comparative biology and taxonomic classification.</title>
        <authorList>
            <person name="Goeker M."/>
        </authorList>
    </citation>
    <scope>NUCLEOTIDE SEQUENCE [LARGE SCALE GENOMIC DNA]</scope>
    <source>
        <strain evidence="2 3">DSM 23494</strain>
    </source>
</reference>
<evidence type="ECO:0000313" key="3">
    <source>
        <dbReference type="Proteomes" id="UP001238088"/>
    </source>
</evidence>
<keyword evidence="3" id="KW-1185">Reference proteome</keyword>
<dbReference type="Proteomes" id="UP001238088">
    <property type="component" value="Unassembled WGS sequence"/>
</dbReference>
<dbReference type="RefSeq" id="WP_307473283.1">
    <property type="nucleotide sequence ID" value="NZ_JAUSUB010000005.1"/>
</dbReference>
<proteinExistence type="predicted"/>
<evidence type="ECO:0000256" key="1">
    <source>
        <dbReference type="SAM" id="Phobius"/>
    </source>
</evidence>
<gene>
    <name evidence="2" type="ORF">J2S17_001456</name>
</gene>
<keyword evidence="1" id="KW-0472">Membrane</keyword>
<dbReference type="EMBL" id="JAUSUB010000005">
    <property type="protein sequence ID" value="MDQ0269584.1"/>
    <property type="molecule type" value="Genomic_DNA"/>
</dbReference>